<feature type="region of interest" description="Disordered" evidence="1">
    <location>
        <begin position="123"/>
        <end position="156"/>
    </location>
</feature>
<dbReference type="Proteomes" id="UP000694864">
    <property type="component" value="Chromosome 13"/>
</dbReference>
<keyword evidence="2" id="KW-1185">Reference proteome</keyword>
<organism evidence="2 3">
    <name type="scientific">Camelina sativa</name>
    <name type="common">False flax</name>
    <name type="synonym">Myagrum sativum</name>
    <dbReference type="NCBI Taxonomy" id="90675"/>
    <lineage>
        <taxon>Eukaryota</taxon>
        <taxon>Viridiplantae</taxon>
        <taxon>Streptophyta</taxon>
        <taxon>Embryophyta</taxon>
        <taxon>Tracheophyta</taxon>
        <taxon>Spermatophyta</taxon>
        <taxon>Magnoliopsida</taxon>
        <taxon>eudicotyledons</taxon>
        <taxon>Gunneridae</taxon>
        <taxon>Pentapetalae</taxon>
        <taxon>rosids</taxon>
        <taxon>malvids</taxon>
        <taxon>Brassicales</taxon>
        <taxon>Brassicaceae</taxon>
        <taxon>Camelineae</taxon>
        <taxon>Camelina</taxon>
    </lineage>
</organism>
<protein>
    <submittedName>
        <fullName evidence="3">Sister chromatid cohesion 1 protein 2</fullName>
    </submittedName>
</protein>
<evidence type="ECO:0000313" key="2">
    <source>
        <dbReference type="Proteomes" id="UP000694864"/>
    </source>
</evidence>
<proteinExistence type="predicted"/>
<sequence length="215" mass="24612">MLRLFNFLIDDIVQAFGSIGSSIRNFSLIHWLWIDSKKVDFLFDDCNKALIDVKEFVAKEKNREKTAVSLPASTACFSIVLPTSTFDMDDDLMFTFHETFFANQNETKHESFAHDMDMGAENVRDTTEEASVRVTEAEPLDDSRDHENASRQRWDPESYDINVEPQMSEDIRKAQEEHTVRETICTIVWGLVDPHGISGDNFSSVFILSICDCLL</sequence>
<dbReference type="RefSeq" id="XP_010453372.1">
    <property type="nucleotide sequence ID" value="XM_010455070.2"/>
</dbReference>
<name>A0ABM0VAK0_CAMSA</name>
<dbReference type="GeneID" id="104735312"/>
<evidence type="ECO:0000313" key="3">
    <source>
        <dbReference type="RefSeq" id="XP_010453372.1"/>
    </source>
</evidence>
<accession>A0ABM0VAK0</accession>
<reference evidence="3" key="2">
    <citation type="submission" date="2025-08" db="UniProtKB">
        <authorList>
            <consortium name="RefSeq"/>
        </authorList>
    </citation>
    <scope>IDENTIFICATION</scope>
    <source>
        <tissue evidence="3">Leaf</tissue>
    </source>
</reference>
<gene>
    <name evidence="3" type="primary">LOC104735312</name>
</gene>
<evidence type="ECO:0000256" key="1">
    <source>
        <dbReference type="SAM" id="MobiDB-lite"/>
    </source>
</evidence>
<feature type="compositionally biased region" description="Basic and acidic residues" evidence="1">
    <location>
        <begin position="141"/>
        <end position="156"/>
    </location>
</feature>
<reference evidence="2" key="1">
    <citation type="journal article" date="2014" name="Nat. Commun.">
        <title>The emerging biofuel crop Camelina sativa retains a highly undifferentiated hexaploid genome structure.</title>
        <authorList>
            <person name="Kagale S."/>
            <person name="Koh C."/>
            <person name="Nixon J."/>
            <person name="Bollina V."/>
            <person name="Clarke W.E."/>
            <person name="Tuteja R."/>
            <person name="Spillane C."/>
            <person name="Robinson S.J."/>
            <person name="Links M.G."/>
            <person name="Clarke C."/>
            <person name="Higgins E.E."/>
            <person name="Huebert T."/>
            <person name="Sharpe A.G."/>
            <person name="Parkin I.A."/>
        </authorList>
    </citation>
    <scope>NUCLEOTIDE SEQUENCE [LARGE SCALE GENOMIC DNA]</scope>
    <source>
        <strain evidence="2">cv. DH55</strain>
    </source>
</reference>